<name>A0ABR8YCV0_9BACT</name>
<evidence type="ECO:0000313" key="3">
    <source>
        <dbReference type="Proteomes" id="UP000620874"/>
    </source>
</evidence>
<sequence>MKKILLIIFLCMAPVITYAQEDTLHISTDKRDGIVYSRYYVINDSQFMIVHYKAEKNDTIYEESIPEYYQEFYKREVYLRDLKRKDVSKVVADEVFDYFKGLTEEELLTKLSNKKVAVDLDGSYQAMFFNDKSKKNEVFSFKIWDGKVSRISRPSTNTLPTNDVWTAFQIIQLKEYLGDMEALIQQLRKKYPSSKIKK</sequence>
<keyword evidence="1" id="KW-0732">Signal</keyword>
<feature type="signal peptide" evidence="1">
    <location>
        <begin position="1"/>
        <end position="19"/>
    </location>
</feature>
<protein>
    <recommendedName>
        <fullName evidence="4">DUF4412 domain-containing protein</fullName>
    </recommendedName>
</protein>
<evidence type="ECO:0000313" key="2">
    <source>
        <dbReference type="EMBL" id="MBD8042046.1"/>
    </source>
</evidence>
<proteinExistence type="predicted"/>
<evidence type="ECO:0008006" key="4">
    <source>
        <dbReference type="Google" id="ProtNLM"/>
    </source>
</evidence>
<accession>A0ABR8YCV0</accession>
<feature type="chain" id="PRO_5047249386" description="DUF4412 domain-containing protein" evidence="1">
    <location>
        <begin position="20"/>
        <end position="198"/>
    </location>
</feature>
<dbReference type="EMBL" id="JACSPP010000096">
    <property type="protein sequence ID" value="MBD8042046.1"/>
    <property type="molecule type" value="Genomic_DNA"/>
</dbReference>
<comment type="caution">
    <text evidence="2">The sequence shown here is derived from an EMBL/GenBank/DDBJ whole genome shotgun (WGS) entry which is preliminary data.</text>
</comment>
<gene>
    <name evidence="2" type="ORF">H9625_16695</name>
</gene>
<dbReference type="RefSeq" id="WP_191765439.1">
    <property type="nucleotide sequence ID" value="NZ_JACSPP010000096.1"/>
</dbReference>
<organism evidence="2 3">
    <name type="scientific">Phocaeicola intestinalis</name>
    <dbReference type="NCBI Taxonomy" id="2762212"/>
    <lineage>
        <taxon>Bacteria</taxon>
        <taxon>Pseudomonadati</taxon>
        <taxon>Bacteroidota</taxon>
        <taxon>Bacteroidia</taxon>
        <taxon>Bacteroidales</taxon>
        <taxon>Bacteroidaceae</taxon>
        <taxon>Phocaeicola</taxon>
    </lineage>
</organism>
<dbReference type="Proteomes" id="UP000620874">
    <property type="component" value="Unassembled WGS sequence"/>
</dbReference>
<evidence type="ECO:0000256" key="1">
    <source>
        <dbReference type="SAM" id="SignalP"/>
    </source>
</evidence>
<keyword evidence="3" id="KW-1185">Reference proteome</keyword>
<reference evidence="2 3" key="1">
    <citation type="submission" date="2020-08" db="EMBL/GenBank/DDBJ databases">
        <title>A Genomic Blueprint of the Chicken Gut Microbiome.</title>
        <authorList>
            <person name="Gilroy R."/>
            <person name="Ravi A."/>
            <person name="Getino M."/>
            <person name="Pursley I."/>
            <person name="Horton D.L."/>
            <person name="Alikhan N.-F."/>
            <person name="Baker D."/>
            <person name="Gharbi K."/>
            <person name="Hall N."/>
            <person name="Watson M."/>
            <person name="Adriaenssens E.M."/>
            <person name="Foster-Nyarko E."/>
            <person name="Jarju S."/>
            <person name="Secka A."/>
            <person name="Antonio M."/>
            <person name="Oren A."/>
            <person name="Chaudhuri R."/>
            <person name="La Ragione R.M."/>
            <person name="Hildebrand F."/>
            <person name="Pallen M.J."/>
        </authorList>
    </citation>
    <scope>NUCLEOTIDE SEQUENCE [LARGE SCALE GENOMIC DNA]</scope>
    <source>
        <strain evidence="2 3">Sa1CVN1</strain>
    </source>
</reference>